<keyword evidence="1" id="KW-0812">Transmembrane</keyword>
<dbReference type="Proteomes" id="UP000676336">
    <property type="component" value="Unassembled WGS sequence"/>
</dbReference>
<name>A0A8S2KV28_9BILA</name>
<keyword evidence="1" id="KW-0472">Membrane</keyword>
<evidence type="ECO:0000313" key="4">
    <source>
        <dbReference type="Proteomes" id="UP000681720"/>
    </source>
</evidence>
<accession>A0A8S2KV28</accession>
<evidence type="ECO:0000313" key="3">
    <source>
        <dbReference type="EMBL" id="CAF4083848.1"/>
    </source>
</evidence>
<dbReference type="EMBL" id="CAJOBI010007365">
    <property type="protein sequence ID" value="CAF4083848.1"/>
    <property type="molecule type" value="Genomic_DNA"/>
</dbReference>
<dbReference type="AlphaFoldDB" id="A0A8S2KV28"/>
<evidence type="ECO:0000313" key="2">
    <source>
        <dbReference type="EMBL" id="CAF3871407.1"/>
    </source>
</evidence>
<dbReference type="Proteomes" id="UP000681720">
    <property type="component" value="Unassembled WGS sequence"/>
</dbReference>
<organism evidence="2 4">
    <name type="scientific">Rotaria magnacalcarata</name>
    <dbReference type="NCBI Taxonomy" id="392030"/>
    <lineage>
        <taxon>Eukaryota</taxon>
        <taxon>Metazoa</taxon>
        <taxon>Spiralia</taxon>
        <taxon>Gnathifera</taxon>
        <taxon>Rotifera</taxon>
        <taxon>Eurotatoria</taxon>
        <taxon>Bdelloidea</taxon>
        <taxon>Philodinida</taxon>
        <taxon>Philodinidae</taxon>
        <taxon>Rotaria</taxon>
    </lineage>
</organism>
<dbReference type="EMBL" id="CAJOBJ010001286">
    <property type="protein sequence ID" value="CAF3871407.1"/>
    <property type="molecule type" value="Genomic_DNA"/>
</dbReference>
<evidence type="ECO:0000256" key="1">
    <source>
        <dbReference type="SAM" id="Phobius"/>
    </source>
</evidence>
<feature type="transmembrane region" description="Helical" evidence="1">
    <location>
        <begin position="19"/>
        <end position="38"/>
    </location>
</feature>
<keyword evidence="1" id="KW-1133">Transmembrane helix</keyword>
<reference evidence="2" key="1">
    <citation type="submission" date="2021-02" db="EMBL/GenBank/DDBJ databases">
        <authorList>
            <person name="Nowell W R."/>
        </authorList>
    </citation>
    <scope>NUCLEOTIDE SEQUENCE</scope>
</reference>
<comment type="caution">
    <text evidence="2">The sequence shown here is derived from an EMBL/GenBank/DDBJ whole genome shotgun (WGS) entry which is preliminary data.</text>
</comment>
<protein>
    <submittedName>
        <fullName evidence="2">Uncharacterized protein</fullName>
    </submittedName>
</protein>
<proteinExistence type="predicted"/>
<feature type="non-terminal residue" evidence="2">
    <location>
        <position position="1"/>
    </location>
</feature>
<sequence length="135" mass="15144">MTLINPVAQSTTSSRMKKIFIALCVLLCIISIFLYSNATFNRLFLNKSLVTSLIPISHRSGNITVVLLINKTENIPQEKKISLPPAQNRRFAIFACSIHANTFAYTFYTPITAASWQRIGYQAIVVFVGDFTKPK</sequence>
<gene>
    <name evidence="2" type="ORF">GIL414_LOCUS5047</name>
    <name evidence="3" type="ORF">SMN809_LOCUS16462</name>
</gene>